<name>A0A268NYY2_SHOCL</name>
<keyword evidence="2" id="KW-0446">Lipid-binding</keyword>
<dbReference type="GO" id="GO:0008289">
    <property type="term" value="F:lipid binding"/>
    <property type="evidence" value="ECO:0007669"/>
    <property type="project" value="UniProtKB-KW"/>
</dbReference>
<dbReference type="Gene3D" id="3.30.1180.10">
    <property type="match status" value="1"/>
</dbReference>
<dbReference type="InterPro" id="IPR043168">
    <property type="entry name" value="DegV_C"/>
</dbReference>
<comment type="function">
    <text evidence="1">May bind long-chain fatty acids, such as palmitate, and may play a role in lipid transport or fatty acid metabolism.</text>
</comment>
<sequence>MANIKIVTDSTCDIDKQEMERLGITVVPLSIEVGGKTYRDGVDITKKEFATLLTAGGALPKSSQPPVGVFMDVYQRLLEEGEEVQVLSLHMTEALSGTVQSAQMAAAEMDGRVTVVDSHFISTALSFQVKEAAEMAAAGETMERILAEIEQIRAKTSLYIAVDTLEYLAKGGRIGKGKALLGSLLKIKPIAALKEGTYTPVATKRTYKQVVDFFTEKFHLETAGKKVGAVGIAHIEAEQLGKKIVDSLKKVRADLSVSILETSPIISTHTGPGAIALMYYTR</sequence>
<evidence type="ECO:0000313" key="3">
    <source>
        <dbReference type="EMBL" id="PAE88727.1"/>
    </source>
</evidence>
<dbReference type="OMA" id="GPIISTH"/>
<dbReference type="Gene3D" id="3.40.50.10170">
    <property type="match status" value="1"/>
</dbReference>
<gene>
    <name evidence="3" type="ORF">CHH72_10125</name>
</gene>
<comment type="caution">
    <text evidence="3">The sequence shown here is derived from an EMBL/GenBank/DDBJ whole genome shotgun (WGS) entry which is preliminary data.</text>
</comment>
<evidence type="ECO:0000256" key="1">
    <source>
        <dbReference type="ARBA" id="ARBA00003238"/>
    </source>
</evidence>
<accession>A0A268NYY2</accession>
<dbReference type="AlphaFoldDB" id="A0A268NYY2"/>
<dbReference type="PROSITE" id="PS51482">
    <property type="entry name" value="DEGV"/>
    <property type="match status" value="1"/>
</dbReference>
<dbReference type="EMBL" id="NPCC01000012">
    <property type="protein sequence ID" value="PAE88727.1"/>
    <property type="molecule type" value="Genomic_DNA"/>
</dbReference>
<dbReference type="NCBIfam" id="TIGR00762">
    <property type="entry name" value="DegV"/>
    <property type="match status" value="1"/>
</dbReference>
<dbReference type="InterPro" id="IPR050270">
    <property type="entry name" value="DegV_domain_contain"/>
</dbReference>
<dbReference type="Pfam" id="PF02645">
    <property type="entry name" value="DegV"/>
    <property type="match status" value="1"/>
</dbReference>
<protein>
    <submittedName>
        <fullName evidence="3">DegV family protein</fullName>
    </submittedName>
</protein>
<dbReference type="InterPro" id="IPR003797">
    <property type="entry name" value="DegV"/>
</dbReference>
<dbReference type="RefSeq" id="WP_011248851.1">
    <property type="nucleotide sequence ID" value="NZ_BOQQ01000004.1"/>
</dbReference>
<dbReference type="Proteomes" id="UP000216207">
    <property type="component" value="Unassembled WGS sequence"/>
</dbReference>
<dbReference type="PANTHER" id="PTHR33434">
    <property type="entry name" value="DEGV DOMAIN-CONTAINING PROTEIN DR_1986-RELATED"/>
    <property type="match status" value="1"/>
</dbReference>
<dbReference type="SUPFAM" id="SSF82549">
    <property type="entry name" value="DAK1/DegV-like"/>
    <property type="match status" value="1"/>
</dbReference>
<evidence type="ECO:0000256" key="2">
    <source>
        <dbReference type="ARBA" id="ARBA00023121"/>
    </source>
</evidence>
<evidence type="ECO:0000313" key="4">
    <source>
        <dbReference type="Proteomes" id="UP000216207"/>
    </source>
</evidence>
<reference evidence="3 4" key="1">
    <citation type="submission" date="2017-07" db="EMBL/GenBank/DDBJ databases">
        <title>Isolation and whole genome analysis of endospore-forming bacteria from heroin.</title>
        <authorList>
            <person name="Kalinowski J."/>
            <person name="Ahrens B."/>
            <person name="Al-Dilaimi A."/>
            <person name="Winkler A."/>
            <person name="Wibberg D."/>
            <person name="Schleenbecker U."/>
            <person name="Ruckert C."/>
            <person name="Wolfel R."/>
            <person name="Grass G."/>
        </authorList>
    </citation>
    <scope>NUCLEOTIDE SEQUENCE [LARGE SCALE GENOMIC DNA]</scope>
    <source>
        <strain evidence="3 4">7539</strain>
    </source>
</reference>
<dbReference type="PANTHER" id="PTHR33434:SF8">
    <property type="entry name" value="DEGV DOMAIN-CONTAINING PROTEIN SPR1019"/>
    <property type="match status" value="1"/>
</dbReference>
<proteinExistence type="predicted"/>
<organism evidence="3 4">
    <name type="scientific">Shouchella clausii</name>
    <name type="common">Alkalihalobacillus clausii</name>
    <dbReference type="NCBI Taxonomy" id="79880"/>
    <lineage>
        <taxon>Bacteria</taxon>
        <taxon>Bacillati</taxon>
        <taxon>Bacillota</taxon>
        <taxon>Bacilli</taxon>
        <taxon>Bacillales</taxon>
        <taxon>Bacillaceae</taxon>
        <taxon>Shouchella</taxon>
    </lineage>
</organism>